<dbReference type="PANTHER" id="PTHR42735:SF6">
    <property type="entry name" value="SPHINGOSINE-1-PHOSPHATE LYASE 1"/>
    <property type="match status" value="1"/>
</dbReference>
<sequence length="566" mass="62956">MFDASNLKVDLSADTLVEYATTILTFVRTNLQEYIDTRSIRDEIEDLICLIIAYRFLLNLLVLIYGYGPIRVLYDFYKTVTSQITHRLLSLPVLREKVQKQVADTRAIIENEFIKNPRGATYRSIPEHGLTDNQVKRKLDTLAKEKAANWQGGQVSGAVYFGDDKVAKLQADTYYKFCFANQLHPDAFPGVRQMEAEVVSMVLKLFNAPATGCGTTTSGGTESLLLACLAAREKAFSERGITEPEIIAPVSIHAAVFKASKYFKMKLRLVDLNDDFTVNVAQVKRLINRNTCFIMGSAPNFPYGTIDNIEALSDLAVRYDIPLHVDCCLGSFIVAYYSRAFGEELPSFDFSLPGVTSISCDTHKYGFTPKGSSVILYRHPNYRRYQYFVSTEWTGGLYGSPTLAGSRPGALTAGTWATMIAIGNDGYINSCREIVLAARRLKQAIHDEIPALEVIGDPLVSVVAFKSDKLNVHTLSDNMTKRGWHLSALQRPSAVHLCVTRLSVPVIEDLINDLKVEVDELLEKHEEVESTTAQLYGVANSLTVNSVADDIISAFLDVLYQDEKST</sequence>
<dbReference type="STRING" id="13370.A0A448YGB6"/>
<comment type="cofactor">
    <cofactor evidence="1 16 17">
        <name>pyridoxal 5'-phosphate</name>
        <dbReference type="ChEBI" id="CHEBI:597326"/>
    </cofactor>
</comment>
<dbReference type="Proteomes" id="UP000290900">
    <property type="component" value="Unassembled WGS sequence"/>
</dbReference>
<feature type="modified residue" description="N6-(pyridoxal phosphate)lysine" evidence="16">
    <location>
        <position position="364"/>
    </location>
</feature>
<comment type="similarity">
    <text evidence="13">Belongs to the group II decarboxylase family. Sphingosine-1-phosphate lyase subfamily.</text>
</comment>
<dbReference type="Gene3D" id="3.90.1150.10">
    <property type="entry name" value="Aspartate Aminotransferase, domain 1"/>
    <property type="match status" value="1"/>
</dbReference>
<evidence type="ECO:0000256" key="12">
    <source>
        <dbReference type="ARBA" id="ARBA00023239"/>
    </source>
</evidence>
<comment type="pathway">
    <text evidence="4">Sphingolipid metabolism.</text>
</comment>
<gene>
    <name evidence="19" type="ORF">BRENAR_LOCUS695</name>
</gene>
<keyword evidence="11 18" id="KW-0472">Membrane</keyword>
<evidence type="ECO:0000313" key="19">
    <source>
        <dbReference type="EMBL" id="VEU19960.1"/>
    </source>
</evidence>
<evidence type="ECO:0000256" key="10">
    <source>
        <dbReference type="ARBA" id="ARBA00023098"/>
    </source>
</evidence>
<comment type="pathway">
    <text evidence="3">Lipid metabolism; sphingolipid metabolism.</text>
</comment>
<dbReference type="GO" id="GO:0030170">
    <property type="term" value="F:pyridoxal phosphate binding"/>
    <property type="evidence" value="ECO:0007669"/>
    <property type="project" value="InterPro"/>
</dbReference>
<evidence type="ECO:0000256" key="17">
    <source>
        <dbReference type="RuleBase" id="RU000382"/>
    </source>
</evidence>
<dbReference type="InterPro" id="IPR015422">
    <property type="entry name" value="PyrdxlP-dep_Trfase_small"/>
</dbReference>
<dbReference type="AlphaFoldDB" id="A0A448YGB6"/>
<dbReference type="FunFam" id="3.40.640.10:FF:000020">
    <property type="entry name" value="sphingosine-1-phosphate lyase 1"/>
    <property type="match status" value="1"/>
</dbReference>
<dbReference type="EMBL" id="CAACVR010000001">
    <property type="protein sequence ID" value="VEU19960.1"/>
    <property type="molecule type" value="Genomic_DNA"/>
</dbReference>
<dbReference type="OrthoDB" id="10254570at2759"/>
<dbReference type="Pfam" id="PF00282">
    <property type="entry name" value="Pyridoxal_deC"/>
    <property type="match status" value="1"/>
</dbReference>
<evidence type="ECO:0000256" key="14">
    <source>
        <dbReference type="ARBA" id="ARBA00038965"/>
    </source>
</evidence>
<comment type="subcellular location">
    <subcellularLocation>
        <location evidence="2">Endoplasmic reticulum membrane</location>
        <topology evidence="2">Single-pass membrane protein</topology>
    </subcellularLocation>
</comment>
<keyword evidence="10" id="KW-0443">Lipid metabolism</keyword>
<accession>A0A448YGB6</accession>
<name>A0A448YGB6_BRENA</name>
<keyword evidence="7 16" id="KW-0663">Pyridoxal phosphate</keyword>
<feature type="transmembrane region" description="Helical" evidence="18">
    <location>
        <begin position="47"/>
        <end position="68"/>
    </location>
</feature>
<evidence type="ECO:0000256" key="15">
    <source>
        <dbReference type="ARBA" id="ARBA00042568"/>
    </source>
</evidence>
<dbReference type="PANTHER" id="PTHR42735">
    <property type="match status" value="1"/>
</dbReference>
<dbReference type="InParanoid" id="A0A448YGB6"/>
<dbReference type="InterPro" id="IPR050477">
    <property type="entry name" value="GrpII_AminoAcid_Decarb"/>
</dbReference>
<keyword evidence="8" id="KW-0746">Sphingolipid metabolism</keyword>
<keyword evidence="5 18" id="KW-0812">Transmembrane</keyword>
<protein>
    <recommendedName>
        <fullName evidence="14">sphinganine-1-phosphate aldolase</fullName>
        <ecNumber evidence="14">4.1.2.27</ecNumber>
    </recommendedName>
    <alternativeName>
        <fullName evidence="15">Sphingosine-1-phosphate aldolase</fullName>
    </alternativeName>
</protein>
<organism evidence="19 20">
    <name type="scientific">Brettanomyces naardenensis</name>
    <name type="common">Yeast</name>
    <dbReference type="NCBI Taxonomy" id="13370"/>
    <lineage>
        <taxon>Eukaryota</taxon>
        <taxon>Fungi</taxon>
        <taxon>Dikarya</taxon>
        <taxon>Ascomycota</taxon>
        <taxon>Saccharomycotina</taxon>
        <taxon>Pichiomycetes</taxon>
        <taxon>Pichiales</taxon>
        <taxon>Pichiaceae</taxon>
        <taxon>Brettanomyces</taxon>
    </lineage>
</organism>
<evidence type="ECO:0000256" key="7">
    <source>
        <dbReference type="ARBA" id="ARBA00022898"/>
    </source>
</evidence>
<proteinExistence type="inferred from homology"/>
<evidence type="ECO:0000256" key="9">
    <source>
        <dbReference type="ARBA" id="ARBA00022989"/>
    </source>
</evidence>
<keyword evidence="20" id="KW-1185">Reference proteome</keyword>
<reference evidence="19 20" key="1">
    <citation type="submission" date="2018-12" db="EMBL/GenBank/DDBJ databases">
        <authorList>
            <person name="Tiukova I."/>
            <person name="Dainat J."/>
        </authorList>
    </citation>
    <scope>NUCLEOTIDE SEQUENCE [LARGE SCALE GENOMIC DNA]</scope>
</reference>
<dbReference type="SUPFAM" id="SSF53383">
    <property type="entry name" value="PLP-dependent transferases"/>
    <property type="match status" value="1"/>
</dbReference>
<dbReference type="Gene3D" id="6.10.140.2150">
    <property type="match status" value="1"/>
</dbReference>
<evidence type="ECO:0000256" key="18">
    <source>
        <dbReference type="SAM" id="Phobius"/>
    </source>
</evidence>
<evidence type="ECO:0000256" key="13">
    <source>
        <dbReference type="ARBA" id="ARBA00038302"/>
    </source>
</evidence>
<evidence type="ECO:0000256" key="16">
    <source>
        <dbReference type="PIRSR" id="PIRSR602129-50"/>
    </source>
</evidence>
<evidence type="ECO:0000313" key="20">
    <source>
        <dbReference type="Proteomes" id="UP000290900"/>
    </source>
</evidence>
<dbReference type="GO" id="GO:0008117">
    <property type="term" value="F:sphinganine-1-phosphate aldolase activity"/>
    <property type="evidence" value="ECO:0007669"/>
    <property type="project" value="UniProtKB-EC"/>
</dbReference>
<keyword evidence="6" id="KW-0256">Endoplasmic reticulum</keyword>
<evidence type="ECO:0000256" key="5">
    <source>
        <dbReference type="ARBA" id="ARBA00022692"/>
    </source>
</evidence>
<dbReference type="GO" id="GO:0005789">
    <property type="term" value="C:endoplasmic reticulum membrane"/>
    <property type="evidence" value="ECO:0007669"/>
    <property type="project" value="UniProtKB-SubCell"/>
</dbReference>
<evidence type="ECO:0000256" key="6">
    <source>
        <dbReference type="ARBA" id="ARBA00022824"/>
    </source>
</evidence>
<dbReference type="FunCoup" id="A0A448YGB6">
    <property type="interactions" value="732"/>
</dbReference>
<dbReference type="Gene3D" id="3.40.640.10">
    <property type="entry name" value="Type I PLP-dependent aspartate aminotransferase-like (Major domain)"/>
    <property type="match status" value="1"/>
</dbReference>
<evidence type="ECO:0000256" key="4">
    <source>
        <dbReference type="ARBA" id="ARBA00004991"/>
    </source>
</evidence>
<dbReference type="InterPro" id="IPR015424">
    <property type="entry name" value="PyrdxlP-dep_Trfase"/>
</dbReference>
<evidence type="ECO:0000256" key="11">
    <source>
        <dbReference type="ARBA" id="ARBA00023136"/>
    </source>
</evidence>
<evidence type="ECO:0000256" key="8">
    <source>
        <dbReference type="ARBA" id="ARBA00022919"/>
    </source>
</evidence>
<evidence type="ECO:0000256" key="2">
    <source>
        <dbReference type="ARBA" id="ARBA00004389"/>
    </source>
</evidence>
<dbReference type="InterPro" id="IPR002129">
    <property type="entry name" value="PyrdxlP-dep_de-COase"/>
</dbReference>
<dbReference type="InterPro" id="IPR015421">
    <property type="entry name" value="PyrdxlP-dep_Trfase_major"/>
</dbReference>
<keyword evidence="12 17" id="KW-0456">Lyase</keyword>
<dbReference type="EC" id="4.1.2.27" evidence="14"/>
<dbReference type="GO" id="GO:0019752">
    <property type="term" value="P:carboxylic acid metabolic process"/>
    <property type="evidence" value="ECO:0007669"/>
    <property type="project" value="InterPro"/>
</dbReference>
<dbReference type="GO" id="GO:0030149">
    <property type="term" value="P:sphingolipid catabolic process"/>
    <property type="evidence" value="ECO:0007669"/>
    <property type="project" value="TreeGrafter"/>
</dbReference>
<evidence type="ECO:0000256" key="1">
    <source>
        <dbReference type="ARBA" id="ARBA00001933"/>
    </source>
</evidence>
<evidence type="ECO:0000256" key="3">
    <source>
        <dbReference type="ARBA" id="ARBA00004760"/>
    </source>
</evidence>
<keyword evidence="9 18" id="KW-1133">Transmembrane helix</keyword>